<organism evidence="1 2">
    <name type="scientific">Candidatus Liptonbacteria bacterium RIFCSPLOWO2_01_FULL_53_13</name>
    <dbReference type="NCBI Taxonomy" id="1798651"/>
    <lineage>
        <taxon>Bacteria</taxon>
        <taxon>Candidatus Liptoniibacteriota</taxon>
    </lineage>
</organism>
<evidence type="ECO:0000313" key="2">
    <source>
        <dbReference type="Proteomes" id="UP000178348"/>
    </source>
</evidence>
<dbReference type="EMBL" id="MHLB01000029">
    <property type="protein sequence ID" value="OGZ01869.1"/>
    <property type="molecule type" value="Genomic_DNA"/>
</dbReference>
<dbReference type="AlphaFoldDB" id="A0A1G2CKI8"/>
<dbReference type="Proteomes" id="UP000178348">
    <property type="component" value="Unassembled WGS sequence"/>
</dbReference>
<name>A0A1G2CKI8_9BACT</name>
<gene>
    <name evidence="1" type="ORF">A2946_02960</name>
</gene>
<reference evidence="1 2" key="1">
    <citation type="journal article" date="2016" name="Nat. Commun.">
        <title>Thousands of microbial genomes shed light on interconnected biogeochemical processes in an aquifer system.</title>
        <authorList>
            <person name="Anantharaman K."/>
            <person name="Brown C.T."/>
            <person name="Hug L.A."/>
            <person name="Sharon I."/>
            <person name="Castelle C.J."/>
            <person name="Probst A.J."/>
            <person name="Thomas B.C."/>
            <person name="Singh A."/>
            <person name="Wilkins M.J."/>
            <person name="Karaoz U."/>
            <person name="Brodie E.L."/>
            <person name="Williams K.H."/>
            <person name="Hubbard S.S."/>
            <person name="Banfield J.F."/>
        </authorList>
    </citation>
    <scope>NUCLEOTIDE SEQUENCE [LARGE SCALE GENOMIC DNA]</scope>
</reference>
<sequence length="230" mass="26757">MKEGLKQKAIALRKEGLSYSEILLQVPVAKSTLGLWLHSVELAKHQKQRLTEKKLLSAMRGGEARREQRIFKTRQIYEQAHRELGKISKRELWLIGVALHWAEGSKEKEGRPGIGVMFTNSDHRMIYFFLMWLQVICNVPKDQIYFDIYIHDTKRTEMDEIRNFLATVTGYPPSSFQHIYFKKSKIKTNRTNTGNLYHGVVKIRVRTSSSLNRKIDGLIDGITKHDWGMV</sequence>
<proteinExistence type="predicted"/>
<comment type="caution">
    <text evidence="1">The sequence shown here is derived from an EMBL/GenBank/DDBJ whole genome shotgun (WGS) entry which is preliminary data.</text>
</comment>
<protein>
    <submittedName>
        <fullName evidence="1">Uncharacterized protein</fullName>
    </submittedName>
</protein>
<accession>A0A1G2CKI8</accession>
<evidence type="ECO:0000313" key="1">
    <source>
        <dbReference type="EMBL" id="OGZ01869.1"/>
    </source>
</evidence>